<feature type="transmembrane region" description="Helical" evidence="2">
    <location>
        <begin position="23"/>
        <end position="44"/>
    </location>
</feature>
<evidence type="ECO:0000313" key="4">
    <source>
        <dbReference type="Proteomes" id="UP000054498"/>
    </source>
</evidence>
<dbReference type="OrthoDB" id="39506at3166"/>
<dbReference type="AlphaFoldDB" id="A0A0D2M4D1"/>
<evidence type="ECO:0000313" key="3">
    <source>
        <dbReference type="EMBL" id="KIY98419.1"/>
    </source>
</evidence>
<gene>
    <name evidence="3" type="ORF">MNEG_9546</name>
</gene>
<dbReference type="Proteomes" id="UP000054498">
    <property type="component" value="Unassembled WGS sequence"/>
</dbReference>
<keyword evidence="2" id="KW-0472">Membrane</keyword>
<accession>A0A0D2M4D1</accession>
<keyword evidence="4" id="KW-1185">Reference proteome</keyword>
<dbReference type="EMBL" id="KK102192">
    <property type="protein sequence ID" value="KIY98419.1"/>
    <property type="molecule type" value="Genomic_DNA"/>
</dbReference>
<protein>
    <submittedName>
        <fullName evidence="3">Uncharacterized protein</fullName>
    </submittedName>
</protein>
<dbReference type="GeneID" id="25742421"/>
<feature type="region of interest" description="Disordered" evidence="1">
    <location>
        <begin position="100"/>
        <end position="131"/>
    </location>
</feature>
<dbReference type="RefSeq" id="XP_013897439.1">
    <property type="nucleotide sequence ID" value="XM_014041985.1"/>
</dbReference>
<organism evidence="3 4">
    <name type="scientific">Monoraphidium neglectum</name>
    <dbReference type="NCBI Taxonomy" id="145388"/>
    <lineage>
        <taxon>Eukaryota</taxon>
        <taxon>Viridiplantae</taxon>
        <taxon>Chlorophyta</taxon>
        <taxon>core chlorophytes</taxon>
        <taxon>Chlorophyceae</taxon>
        <taxon>CS clade</taxon>
        <taxon>Sphaeropleales</taxon>
        <taxon>Selenastraceae</taxon>
        <taxon>Monoraphidium</taxon>
    </lineage>
</organism>
<keyword evidence="2" id="KW-1133">Transmembrane helix</keyword>
<name>A0A0D2M4D1_9CHLO</name>
<evidence type="ECO:0000256" key="2">
    <source>
        <dbReference type="SAM" id="Phobius"/>
    </source>
</evidence>
<sequence>VQLYSAVVALWPRGAASEACSGMALGAIIGGCLSSVAFLPLIGLPRLSALAGSLRLACRAGAQLAAGLACRPCAHRRLVGALSRLGRPVGWVVGRLGAPLQRGRRQGRQQGQEQQGRRRGQRAAGGGAVPH</sequence>
<dbReference type="KEGG" id="mng:MNEG_9546"/>
<reference evidence="3 4" key="1">
    <citation type="journal article" date="2013" name="BMC Genomics">
        <title>Reconstruction of the lipid metabolism for the microalga Monoraphidium neglectum from its genome sequence reveals characteristics suitable for biofuel production.</title>
        <authorList>
            <person name="Bogen C."/>
            <person name="Al-Dilaimi A."/>
            <person name="Albersmeier A."/>
            <person name="Wichmann J."/>
            <person name="Grundmann M."/>
            <person name="Rupp O."/>
            <person name="Lauersen K.J."/>
            <person name="Blifernez-Klassen O."/>
            <person name="Kalinowski J."/>
            <person name="Goesmann A."/>
            <person name="Mussgnug J.H."/>
            <person name="Kruse O."/>
        </authorList>
    </citation>
    <scope>NUCLEOTIDE SEQUENCE [LARGE SCALE GENOMIC DNA]</scope>
    <source>
        <strain evidence="3 4">SAG 48.87</strain>
    </source>
</reference>
<dbReference type="STRING" id="145388.A0A0D2M4D1"/>
<keyword evidence="2" id="KW-0812">Transmembrane</keyword>
<feature type="non-terminal residue" evidence="3">
    <location>
        <position position="1"/>
    </location>
</feature>
<evidence type="ECO:0000256" key="1">
    <source>
        <dbReference type="SAM" id="MobiDB-lite"/>
    </source>
</evidence>
<proteinExistence type="predicted"/>